<proteinExistence type="predicted"/>
<feature type="domain" description="NrtR DNA-binding winged helix" evidence="1">
    <location>
        <begin position="141"/>
        <end position="179"/>
    </location>
</feature>
<dbReference type="EMBL" id="JAROAV010000001">
    <property type="protein sequence ID" value="MDF8262710.1"/>
    <property type="molecule type" value="Genomic_DNA"/>
</dbReference>
<dbReference type="RefSeq" id="WP_277190469.1">
    <property type="nucleotide sequence ID" value="NZ_JAROAV010000001.1"/>
</dbReference>
<name>A0ABT6C218_9MICO</name>
<dbReference type="InterPro" id="IPR054105">
    <property type="entry name" value="WHD_NrtR"/>
</dbReference>
<dbReference type="Gene3D" id="1.10.10.10">
    <property type="entry name" value="Winged helix-like DNA-binding domain superfamily/Winged helix DNA-binding domain"/>
    <property type="match status" value="1"/>
</dbReference>
<dbReference type="Pfam" id="PF21906">
    <property type="entry name" value="WHD_NrtR"/>
    <property type="match status" value="1"/>
</dbReference>
<protein>
    <recommendedName>
        <fullName evidence="1">NrtR DNA-binding winged helix domain-containing protein</fullName>
    </recommendedName>
</protein>
<gene>
    <name evidence="2" type="ORF">P4R38_00440</name>
</gene>
<dbReference type="InterPro" id="IPR036388">
    <property type="entry name" value="WH-like_DNA-bd_sf"/>
</dbReference>
<evidence type="ECO:0000313" key="3">
    <source>
        <dbReference type="Proteomes" id="UP001528912"/>
    </source>
</evidence>
<comment type="caution">
    <text evidence="2">The sequence shown here is derived from an EMBL/GenBank/DDBJ whole genome shotgun (WGS) entry which is preliminary data.</text>
</comment>
<evidence type="ECO:0000313" key="2">
    <source>
        <dbReference type="EMBL" id="MDF8262710.1"/>
    </source>
</evidence>
<reference evidence="2 3" key="1">
    <citation type="submission" date="2023-03" db="EMBL/GenBank/DDBJ databases">
        <title>YIM 133296 draft genome.</title>
        <authorList>
            <person name="Xiong L."/>
        </authorList>
    </citation>
    <scope>NUCLEOTIDE SEQUENCE [LARGE SCALE GENOMIC DNA]</scope>
    <source>
        <strain evidence="2 3">YIM 133296</strain>
    </source>
</reference>
<accession>A0ABT6C218</accession>
<evidence type="ECO:0000259" key="1">
    <source>
        <dbReference type="Pfam" id="PF21906"/>
    </source>
</evidence>
<keyword evidence="3" id="KW-1185">Reference proteome</keyword>
<dbReference type="SUPFAM" id="SSF46785">
    <property type="entry name" value="Winged helix' DNA-binding domain"/>
    <property type="match status" value="1"/>
</dbReference>
<dbReference type="Proteomes" id="UP001528912">
    <property type="component" value="Unassembled WGS sequence"/>
</dbReference>
<sequence length="302" mass="32506">MTEVELATLAWWPGSAGAEGRLLVLAPNGSLPRLQLLPRTSPDAAARSLLPSVDRILDSDPADGRDVEPVTFVGDGGTVRLIYTAYAPPTATLIDEHATPTLDPQRQGWIDLSRLAEGPTAAAIAHVRNYWRQELEETSAVFDFLPQYFTTAQARSIYESVWGTPQDPGNFHRWLHRQNHGICTPSVDAEEVITKRDREAAPFLKQGSNDPIPGLGIALPAGLVGSSATALTTVAALLPGVALGAAVVGGRVAYQASKQRGPQPQWYTRTAAKRVNLGTLYGPRPAWLKPGEHRPPTCKTTT</sequence>
<dbReference type="InterPro" id="IPR036390">
    <property type="entry name" value="WH_DNA-bd_sf"/>
</dbReference>
<organism evidence="2 3">
    <name type="scientific">Luteipulveratus flavus</name>
    <dbReference type="NCBI Taxonomy" id="3031728"/>
    <lineage>
        <taxon>Bacteria</taxon>
        <taxon>Bacillati</taxon>
        <taxon>Actinomycetota</taxon>
        <taxon>Actinomycetes</taxon>
        <taxon>Micrococcales</taxon>
        <taxon>Dermacoccaceae</taxon>
        <taxon>Luteipulveratus</taxon>
    </lineage>
</organism>